<dbReference type="Gene3D" id="3.40.50.410">
    <property type="entry name" value="von Willebrand factor, type A domain"/>
    <property type="match status" value="3"/>
</dbReference>
<comment type="subcellular location">
    <subcellularLocation>
        <location evidence="1">Secreted</location>
        <location evidence="1">Extracellular space</location>
        <location evidence="1">Extracellular matrix</location>
    </subcellularLocation>
</comment>
<evidence type="ECO:0000256" key="6">
    <source>
        <dbReference type="ARBA" id="ARBA00022889"/>
    </source>
</evidence>
<dbReference type="PANTHER" id="PTHR22588">
    <property type="entry name" value="VWFA DOMAIN-CONTAINING PROTEIN"/>
    <property type="match status" value="1"/>
</dbReference>
<protein>
    <recommendedName>
        <fullName evidence="12">Collagen alpha-2(VI) chain</fullName>
    </recommendedName>
</protein>
<evidence type="ECO:0000256" key="8">
    <source>
        <dbReference type="ARBA" id="ARBA00023180"/>
    </source>
</evidence>
<dbReference type="InterPro" id="IPR002035">
    <property type="entry name" value="VWF_A"/>
</dbReference>
<evidence type="ECO:0000313" key="16">
    <source>
        <dbReference type="Proteomes" id="UP000472260"/>
    </source>
</evidence>
<evidence type="ECO:0000256" key="4">
    <source>
        <dbReference type="ARBA" id="ARBA00022729"/>
    </source>
</evidence>
<keyword evidence="2" id="KW-0964">Secreted</keyword>
<gene>
    <name evidence="15" type="primary">col6a2</name>
</gene>
<evidence type="ECO:0000256" key="5">
    <source>
        <dbReference type="ARBA" id="ARBA00022737"/>
    </source>
</evidence>
<dbReference type="GO" id="GO:0005581">
    <property type="term" value="C:collagen trimer"/>
    <property type="evidence" value="ECO:0007669"/>
    <property type="project" value="UniProtKB-KW"/>
</dbReference>
<evidence type="ECO:0000256" key="10">
    <source>
        <dbReference type="ARBA" id="ARBA00043858"/>
    </source>
</evidence>
<dbReference type="InterPro" id="IPR036465">
    <property type="entry name" value="vWFA_dom_sf"/>
</dbReference>
<evidence type="ECO:0000256" key="12">
    <source>
        <dbReference type="ARBA" id="ARBA00070549"/>
    </source>
</evidence>
<feature type="region of interest" description="Disordered" evidence="13">
    <location>
        <begin position="250"/>
        <end position="413"/>
    </location>
</feature>
<dbReference type="FunFam" id="3.40.50.410:FF:000026">
    <property type="entry name" value="Collagen, type VI, alpha 1"/>
    <property type="match status" value="1"/>
</dbReference>
<dbReference type="Proteomes" id="UP000472260">
    <property type="component" value="Unassembled WGS sequence"/>
</dbReference>
<dbReference type="GO" id="GO:0030020">
    <property type="term" value="F:extracellular matrix structural constituent conferring tensile strength"/>
    <property type="evidence" value="ECO:0007669"/>
    <property type="project" value="TreeGrafter"/>
</dbReference>
<keyword evidence="8" id="KW-0325">Glycoprotein</keyword>
<organism evidence="15 16">
    <name type="scientific">Sinocyclocheilus anshuiensis</name>
    <dbReference type="NCBI Taxonomy" id="1608454"/>
    <lineage>
        <taxon>Eukaryota</taxon>
        <taxon>Metazoa</taxon>
        <taxon>Chordata</taxon>
        <taxon>Craniata</taxon>
        <taxon>Vertebrata</taxon>
        <taxon>Euteleostomi</taxon>
        <taxon>Actinopterygii</taxon>
        <taxon>Neopterygii</taxon>
        <taxon>Teleostei</taxon>
        <taxon>Ostariophysi</taxon>
        <taxon>Cypriniformes</taxon>
        <taxon>Cyprinidae</taxon>
        <taxon>Cyprininae</taxon>
        <taxon>Sinocyclocheilus</taxon>
    </lineage>
</organism>
<keyword evidence="5" id="KW-0677">Repeat</keyword>
<dbReference type="InterPro" id="IPR052229">
    <property type="entry name" value="Collagen-VI/PIF"/>
</dbReference>
<comment type="similarity">
    <text evidence="11">Belongs to the type VI collagen family.</text>
</comment>
<dbReference type="GO" id="GO:0007155">
    <property type="term" value="P:cell adhesion"/>
    <property type="evidence" value="ECO:0007669"/>
    <property type="project" value="UniProtKB-KW"/>
</dbReference>
<dbReference type="Ensembl" id="ENSSANT00000095091.1">
    <property type="protein sequence ID" value="ENSSANP00000089514.1"/>
    <property type="gene ID" value="ENSSANG00000044196.1"/>
</dbReference>
<proteinExistence type="inferred from homology"/>
<accession>A0A671S1Q2</accession>
<dbReference type="FunFam" id="3.40.50.410:FF:000027">
    <property type="entry name" value="collagen alpha-2(VI) chain isoform X1"/>
    <property type="match status" value="1"/>
</dbReference>
<dbReference type="CDD" id="cd01450">
    <property type="entry name" value="vWFA_subfamily_ECM"/>
    <property type="match status" value="1"/>
</dbReference>
<keyword evidence="9" id="KW-0379">Hydroxylation</keyword>
<keyword evidence="3" id="KW-0272">Extracellular matrix</keyword>
<dbReference type="SUPFAM" id="SSF53300">
    <property type="entry name" value="vWA-like"/>
    <property type="match status" value="3"/>
</dbReference>
<reference evidence="15" key="2">
    <citation type="submission" date="2025-09" db="UniProtKB">
        <authorList>
            <consortium name="Ensembl"/>
        </authorList>
    </citation>
    <scope>IDENTIFICATION</scope>
</reference>
<evidence type="ECO:0000256" key="7">
    <source>
        <dbReference type="ARBA" id="ARBA00023119"/>
    </source>
</evidence>
<evidence type="ECO:0000259" key="14">
    <source>
        <dbReference type="PROSITE" id="PS50234"/>
    </source>
</evidence>
<dbReference type="PROSITE" id="PS50234">
    <property type="entry name" value="VWFA"/>
    <property type="match status" value="3"/>
</dbReference>
<dbReference type="InterPro" id="IPR008160">
    <property type="entry name" value="Collagen"/>
</dbReference>
<evidence type="ECO:0000256" key="11">
    <source>
        <dbReference type="ARBA" id="ARBA00044000"/>
    </source>
</evidence>
<evidence type="ECO:0000256" key="9">
    <source>
        <dbReference type="ARBA" id="ARBA00023278"/>
    </source>
</evidence>
<reference evidence="15" key="1">
    <citation type="submission" date="2025-08" db="UniProtKB">
        <authorList>
            <consortium name="Ensembl"/>
        </authorList>
    </citation>
    <scope>IDENTIFICATION</scope>
</reference>
<dbReference type="Pfam" id="PF00092">
    <property type="entry name" value="VWA"/>
    <property type="match status" value="3"/>
</dbReference>
<evidence type="ECO:0000313" key="15">
    <source>
        <dbReference type="Ensembl" id="ENSSANP00000089514.1"/>
    </source>
</evidence>
<sequence>SLSLFCSPFFLSTLGKSQIQPPRFSTPEPTECPIDLYFVIDTSETIALQENPPGSLVNSIKDFTTAFAGKLKDVNYKGLVQISWSVGGLHFSQRQEIISTITSKDVFIERLKPITYLGKGTYIDCAITNMTQQLVRSPSKPNATRFAVVITDGHVTGNPCGGIKVAAERARDEFIKIFAVASSRNLEETGLREIANSPAGVYRNKYMAVDLTGVRPVIVTSTIDRIYDTMVMQCLSYFSFGYTGKIGRIGAPGCKGDPGDKSINSLGEKGEPGPEGTRGLPGEVGNKGSKGDNGLPGPRGSPGAPGEPGRNGSQGDPGDAGPRGDPGPLGPQGDSGRPGFSYPGPRGPTGDRGDKGAPGPRGSRGDCGPKGDLGLKGTPGEPGEPGPSGEPGRRGPIGDPGRDGDPGPEGDPGLTECDVMNYIRETCGCCDCEKRCGALDIVFVIDSSESVGLTNFTLEKNFVINTINRLGSIAKDPNSETGTRVGVVQYSHNGTFQAIRLNDSKIDSMSAFKEAVKKLEWIAGGTWTPSALKFAYDNLIRDSRRAKANVTVVVITDGRYDPRDDDKLLNYLCTDTNIDVNAIGIGDMFDQPEENESLKSIACRKDGRVMGMRRFADLVAEDFIDRIETVLCPDPVIVCPDLPCKSEPAVANCIQRPVDLIFMLDGSERMGQENFRYAREFVENVANRLTLARGDNDERNVRVALLQYGDENQHQLAFKLTNNFTLVTDGLASMRYLDSTSNVGSGIIYGVNNIVTREGTRLARRNAELSFVFITDGVTSSKNLEEGISSMRRAEGVPTVIAMGSDVDKEILAKLSLGDQTAIFRGQDFASLNKARFFDRFIRWIC</sequence>
<dbReference type="PANTHER" id="PTHR22588:SF15">
    <property type="entry name" value="VWFA DOMAIN-CONTAINING PROTEIN"/>
    <property type="match status" value="1"/>
</dbReference>
<name>A0A671S1Q2_9TELE</name>
<dbReference type="SMART" id="SM00327">
    <property type="entry name" value="VWA"/>
    <property type="match status" value="3"/>
</dbReference>
<keyword evidence="6" id="KW-0130">Cell adhesion</keyword>
<comment type="function">
    <text evidence="10">Collagen VI acts as a cell-binding protein.</text>
</comment>
<evidence type="ECO:0000256" key="3">
    <source>
        <dbReference type="ARBA" id="ARBA00022530"/>
    </source>
</evidence>
<dbReference type="PRINTS" id="PR00453">
    <property type="entry name" value="VWFADOMAIN"/>
</dbReference>
<dbReference type="Pfam" id="PF01391">
    <property type="entry name" value="Collagen"/>
    <property type="match status" value="2"/>
</dbReference>
<feature type="domain" description="VWFA" evidence="14">
    <location>
        <begin position="659"/>
        <end position="841"/>
    </location>
</feature>
<feature type="domain" description="VWFA" evidence="14">
    <location>
        <begin position="35"/>
        <end position="226"/>
    </location>
</feature>
<dbReference type="AlphaFoldDB" id="A0A671S1Q2"/>
<keyword evidence="7" id="KW-0176">Collagen</keyword>
<feature type="domain" description="VWFA" evidence="14">
    <location>
        <begin position="440"/>
        <end position="627"/>
    </location>
</feature>
<keyword evidence="4" id="KW-0732">Signal</keyword>
<keyword evidence="16" id="KW-1185">Reference proteome</keyword>
<evidence type="ECO:0000256" key="1">
    <source>
        <dbReference type="ARBA" id="ARBA00004498"/>
    </source>
</evidence>
<evidence type="ECO:0000256" key="2">
    <source>
        <dbReference type="ARBA" id="ARBA00022525"/>
    </source>
</evidence>
<dbReference type="FunFam" id="3.40.50.410:FF:000052">
    <property type="entry name" value="collagen alpha-2(VI) chain isoform X1"/>
    <property type="match status" value="1"/>
</dbReference>
<evidence type="ECO:0000256" key="13">
    <source>
        <dbReference type="SAM" id="MobiDB-lite"/>
    </source>
</evidence>